<evidence type="ECO:0000313" key="2">
    <source>
        <dbReference type="Proteomes" id="UP000245720"/>
    </source>
</evidence>
<accession>A0A315XXL5</accession>
<organism evidence="1 2">
    <name type="scientific">Ruminococcus flavefaciens</name>
    <dbReference type="NCBI Taxonomy" id="1265"/>
    <lineage>
        <taxon>Bacteria</taxon>
        <taxon>Bacillati</taxon>
        <taxon>Bacillota</taxon>
        <taxon>Clostridia</taxon>
        <taxon>Eubacteriales</taxon>
        <taxon>Oscillospiraceae</taxon>
        <taxon>Ruminococcus</taxon>
    </lineage>
</organism>
<sequence length="158" mass="18900">MDYTGIFTKAIENKSSYDFETVRKDINSHSSFYCGDWDAWADIHWYRLTPERVVSYDKCYGFLCAEYPVALLTEYCPQELKSLLDELRILNTILEEPMSCDENILRQYIRYPMVFDETFIDKCDYSCDDERFAMVLKRLETGKKYYIDSSCFMMDEIR</sequence>
<reference evidence="1 2" key="1">
    <citation type="submission" date="2018-05" db="EMBL/GenBank/DDBJ databases">
        <title>The Hungate 1000. A catalogue of reference genomes from the rumen microbiome.</title>
        <authorList>
            <person name="Kelly W."/>
        </authorList>
    </citation>
    <scope>NUCLEOTIDE SEQUENCE [LARGE SCALE GENOMIC DNA]</scope>
    <source>
        <strain evidence="1 2">SAb67</strain>
    </source>
</reference>
<protein>
    <submittedName>
        <fullName evidence="1">Uncharacterized protein</fullName>
    </submittedName>
</protein>
<dbReference type="EMBL" id="QGDI01000007">
    <property type="protein sequence ID" value="PWJ12251.1"/>
    <property type="molecule type" value="Genomic_DNA"/>
</dbReference>
<gene>
    <name evidence="1" type="ORF">IE37_01941</name>
</gene>
<proteinExistence type="predicted"/>
<name>A0A315XXL5_RUMFL</name>
<dbReference type="RefSeq" id="WP_109726710.1">
    <property type="nucleotide sequence ID" value="NZ_QGDI01000007.1"/>
</dbReference>
<evidence type="ECO:0000313" key="1">
    <source>
        <dbReference type="EMBL" id="PWJ12251.1"/>
    </source>
</evidence>
<comment type="caution">
    <text evidence="1">The sequence shown here is derived from an EMBL/GenBank/DDBJ whole genome shotgun (WGS) entry which is preliminary data.</text>
</comment>
<dbReference type="Proteomes" id="UP000245720">
    <property type="component" value="Unassembled WGS sequence"/>
</dbReference>
<dbReference type="OrthoDB" id="1830663at2"/>
<dbReference type="AlphaFoldDB" id="A0A315XXL5"/>